<accession>A0A840HQ17</accession>
<proteinExistence type="predicted"/>
<evidence type="ECO:0000313" key="2">
    <source>
        <dbReference type="Proteomes" id="UP000575068"/>
    </source>
</evidence>
<dbReference type="AlphaFoldDB" id="A0A840HQ17"/>
<protein>
    <submittedName>
        <fullName evidence="1">Uncharacterized protein</fullName>
    </submittedName>
</protein>
<organism evidence="1 2">
    <name type="scientific">Rhizorhapis suberifaciens</name>
    <name type="common">corky root of lettuce</name>
    <dbReference type="NCBI Taxonomy" id="13656"/>
    <lineage>
        <taxon>Bacteria</taxon>
        <taxon>Pseudomonadati</taxon>
        <taxon>Pseudomonadota</taxon>
        <taxon>Alphaproteobacteria</taxon>
        <taxon>Sphingomonadales</taxon>
        <taxon>Sphingomonadaceae</taxon>
        <taxon>Rhizorhapis</taxon>
    </lineage>
</organism>
<dbReference type="EMBL" id="JACHOV010000001">
    <property type="protein sequence ID" value="MBB4639811.1"/>
    <property type="molecule type" value="Genomic_DNA"/>
</dbReference>
<comment type="caution">
    <text evidence="1">The sequence shown here is derived from an EMBL/GenBank/DDBJ whole genome shotgun (WGS) entry which is preliminary data.</text>
</comment>
<dbReference type="RefSeq" id="WP_184474038.1">
    <property type="nucleotide sequence ID" value="NZ_JACHOV010000001.1"/>
</dbReference>
<evidence type="ECO:0000313" key="1">
    <source>
        <dbReference type="EMBL" id="MBB4639811.1"/>
    </source>
</evidence>
<name>A0A840HQ17_9SPHN</name>
<gene>
    <name evidence="1" type="ORF">HNQ99_000091</name>
</gene>
<dbReference type="Proteomes" id="UP000575068">
    <property type="component" value="Unassembled WGS sequence"/>
</dbReference>
<keyword evidence="2" id="KW-1185">Reference proteome</keyword>
<sequence>MGHIGMRSTTGREASAELVSALRHRAESLPPPEEAWLWFEQTRAVTPIGSERPVGAPETYPFGL</sequence>
<reference evidence="1 2" key="1">
    <citation type="submission" date="2020-08" db="EMBL/GenBank/DDBJ databases">
        <title>Genomic Encyclopedia of Type Strains, Phase IV (KMG-IV): sequencing the most valuable type-strain genomes for metagenomic binning, comparative biology and taxonomic classification.</title>
        <authorList>
            <person name="Goeker M."/>
        </authorList>
    </citation>
    <scope>NUCLEOTIDE SEQUENCE [LARGE SCALE GENOMIC DNA]</scope>
    <source>
        <strain evidence="1 2">DSM 7465</strain>
    </source>
</reference>